<comment type="function">
    <text evidence="5">Forms part of the ribosomal stalk, playing a central role in the interaction of the ribosome with GTP-bound translation factors.</text>
</comment>
<dbReference type="Gene3D" id="6.10.250.290">
    <property type="match status" value="1"/>
</dbReference>
<dbReference type="Pfam" id="PF00466">
    <property type="entry name" value="Ribosomal_L10"/>
    <property type="match status" value="1"/>
</dbReference>
<protein>
    <recommendedName>
        <fullName evidence="4 5">Large ribosomal subunit protein uL10</fullName>
    </recommendedName>
</protein>
<dbReference type="AlphaFoldDB" id="A0A2H0W6C7"/>
<keyword evidence="3 5" id="KW-0687">Ribonucleoprotein</keyword>
<dbReference type="InterPro" id="IPR047865">
    <property type="entry name" value="Ribosomal_uL10_bac_type"/>
</dbReference>
<evidence type="ECO:0000313" key="7">
    <source>
        <dbReference type="Proteomes" id="UP000231382"/>
    </source>
</evidence>
<comment type="similarity">
    <text evidence="1 5">Belongs to the universal ribosomal protein uL10 family.</text>
</comment>
<evidence type="ECO:0000256" key="2">
    <source>
        <dbReference type="ARBA" id="ARBA00022980"/>
    </source>
</evidence>
<dbReference type="Gene3D" id="3.30.70.1730">
    <property type="match status" value="1"/>
</dbReference>
<evidence type="ECO:0000256" key="5">
    <source>
        <dbReference type="HAMAP-Rule" id="MF_00362"/>
    </source>
</evidence>
<keyword evidence="5" id="KW-0699">rRNA-binding</keyword>
<dbReference type="InterPro" id="IPR001790">
    <property type="entry name" value="Ribosomal_uL10"/>
</dbReference>
<dbReference type="EMBL" id="PEZW01000018">
    <property type="protein sequence ID" value="PIS07653.1"/>
    <property type="molecule type" value="Genomic_DNA"/>
</dbReference>
<organism evidence="6 7">
    <name type="scientific">Candidatus Berkelbacteria bacterium CG10_big_fil_rev_8_21_14_0_10_43_13</name>
    <dbReference type="NCBI Taxonomy" id="1974514"/>
    <lineage>
        <taxon>Bacteria</taxon>
        <taxon>Candidatus Berkelbacteria</taxon>
    </lineage>
</organism>
<sequence>MAKTRTKKEEIVSKLDTQLSEVKAAVLVSYKGMKVNETEELRNILREKGVSFNVAKNTLVKIALTKQGIEFDKTIFEKPIAIAFANTDEVTAAKEIALYAKKNEAIEILGGILENKMIDAAMVSRLASLPSREELLAKMVGSIASPLSGMVNVMAGNLRGLVNVLKAASDKQ</sequence>
<keyword evidence="5" id="KW-0694">RNA-binding</keyword>
<dbReference type="InterPro" id="IPR022973">
    <property type="entry name" value="Ribosomal_uL10_bac"/>
</dbReference>
<evidence type="ECO:0000313" key="6">
    <source>
        <dbReference type="EMBL" id="PIS07653.1"/>
    </source>
</evidence>
<name>A0A2H0W6C7_9BACT</name>
<dbReference type="GO" id="GO:0070180">
    <property type="term" value="F:large ribosomal subunit rRNA binding"/>
    <property type="evidence" value="ECO:0007669"/>
    <property type="project" value="UniProtKB-UniRule"/>
</dbReference>
<comment type="caution">
    <text evidence="6">The sequence shown here is derived from an EMBL/GenBank/DDBJ whole genome shotgun (WGS) entry which is preliminary data.</text>
</comment>
<reference evidence="7" key="1">
    <citation type="submission" date="2017-09" db="EMBL/GenBank/DDBJ databases">
        <title>Depth-based differentiation of microbial function through sediment-hosted aquifers and enrichment of novel symbionts in the deep terrestrial subsurface.</title>
        <authorList>
            <person name="Probst A.J."/>
            <person name="Ladd B."/>
            <person name="Jarett J.K."/>
            <person name="Geller-Mcgrath D.E."/>
            <person name="Sieber C.M.K."/>
            <person name="Emerson J.B."/>
            <person name="Anantharaman K."/>
            <person name="Thomas B.C."/>
            <person name="Malmstrom R."/>
            <person name="Stieglmeier M."/>
            <person name="Klingl A."/>
            <person name="Woyke T."/>
            <person name="Ryan C.M."/>
            <person name="Banfield J.F."/>
        </authorList>
    </citation>
    <scope>NUCLEOTIDE SEQUENCE [LARGE SCALE GENOMIC DNA]</scope>
</reference>
<dbReference type="CDD" id="cd05797">
    <property type="entry name" value="Ribosomal_L10"/>
    <property type="match status" value="1"/>
</dbReference>
<dbReference type="Proteomes" id="UP000231382">
    <property type="component" value="Unassembled WGS sequence"/>
</dbReference>
<dbReference type="NCBIfam" id="NF000955">
    <property type="entry name" value="PRK00099.1-1"/>
    <property type="match status" value="1"/>
</dbReference>
<dbReference type="HAMAP" id="MF_00362">
    <property type="entry name" value="Ribosomal_uL10"/>
    <property type="match status" value="1"/>
</dbReference>
<evidence type="ECO:0000256" key="3">
    <source>
        <dbReference type="ARBA" id="ARBA00023274"/>
    </source>
</evidence>
<keyword evidence="2 5" id="KW-0689">Ribosomal protein</keyword>
<dbReference type="GO" id="GO:1990904">
    <property type="term" value="C:ribonucleoprotein complex"/>
    <property type="evidence" value="ECO:0007669"/>
    <property type="project" value="UniProtKB-KW"/>
</dbReference>
<proteinExistence type="inferred from homology"/>
<evidence type="ECO:0000256" key="1">
    <source>
        <dbReference type="ARBA" id="ARBA00008889"/>
    </source>
</evidence>
<gene>
    <name evidence="5 6" type="primary">rplJ</name>
    <name evidence="6" type="ORF">COT78_03065</name>
</gene>
<dbReference type="SUPFAM" id="SSF160369">
    <property type="entry name" value="Ribosomal protein L10-like"/>
    <property type="match status" value="1"/>
</dbReference>
<evidence type="ECO:0000256" key="4">
    <source>
        <dbReference type="ARBA" id="ARBA00035202"/>
    </source>
</evidence>
<comment type="subunit">
    <text evidence="5">Part of the ribosomal stalk of the 50S ribosomal subunit. The N-terminus interacts with L11 and the large rRNA to form the base of the stalk. The C-terminus forms an elongated spine to which L12 dimers bind in a sequential fashion forming a multimeric L10(L12)X complex.</text>
</comment>
<dbReference type="GO" id="GO:0005840">
    <property type="term" value="C:ribosome"/>
    <property type="evidence" value="ECO:0007669"/>
    <property type="project" value="UniProtKB-KW"/>
</dbReference>
<dbReference type="InterPro" id="IPR043141">
    <property type="entry name" value="Ribosomal_uL10-like_sf"/>
</dbReference>
<dbReference type="PANTHER" id="PTHR11560">
    <property type="entry name" value="39S RIBOSOMAL PROTEIN L10, MITOCHONDRIAL"/>
    <property type="match status" value="1"/>
</dbReference>
<dbReference type="GO" id="GO:0006412">
    <property type="term" value="P:translation"/>
    <property type="evidence" value="ECO:0007669"/>
    <property type="project" value="UniProtKB-UniRule"/>
</dbReference>
<accession>A0A2H0W6C7</accession>